<reference evidence="7" key="1">
    <citation type="journal article" date="2019" name="Int. J. Syst. Evol. Microbiol.">
        <title>The Global Catalogue of Microorganisms (GCM) 10K type strain sequencing project: providing services to taxonomists for standard genome sequencing and annotation.</title>
        <authorList>
            <consortium name="The Broad Institute Genomics Platform"/>
            <consortium name="The Broad Institute Genome Sequencing Center for Infectious Disease"/>
            <person name="Wu L."/>
            <person name="Ma J."/>
        </authorList>
    </citation>
    <scope>NUCLEOTIDE SEQUENCE [LARGE SCALE GENOMIC DNA]</scope>
    <source>
        <strain evidence="7">CCUG 43304</strain>
    </source>
</reference>
<dbReference type="SUPFAM" id="SSF46689">
    <property type="entry name" value="Homeodomain-like"/>
    <property type="match status" value="1"/>
</dbReference>
<dbReference type="EMBL" id="JBHSTP010000004">
    <property type="protein sequence ID" value="MFC6357340.1"/>
    <property type="molecule type" value="Genomic_DNA"/>
</dbReference>
<keyword evidence="1" id="KW-0805">Transcription regulation</keyword>
<dbReference type="InterPro" id="IPR001647">
    <property type="entry name" value="HTH_TetR"/>
</dbReference>
<proteinExistence type="predicted"/>
<organism evidence="6 7">
    <name type="scientific">Luethyella okanaganae</name>
    <dbReference type="NCBI Taxonomy" id="69372"/>
    <lineage>
        <taxon>Bacteria</taxon>
        <taxon>Bacillati</taxon>
        <taxon>Actinomycetota</taxon>
        <taxon>Actinomycetes</taxon>
        <taxon>Micrococcales</taxon>
        <taxon>Microbacteriaceae</taxon>
        <taxon>Luethyella</taxon>
    </lineage>
</organism>
<dbReference type="RefSeq" id="WP_386733301.1">
    <property type="nucleotide sequence ID" value="NZ_JBHSTP010000004.1"/>
</dbReference>
<dbReference type="Pfam" id="PF00440">
    <property type="entry name" value="TetR_N"/>
    <property type="match status" value="1"/>
</dbReference>
<comment type="caution">
    <text evidence="6">The sequence shown here is derived from an EMBL/GenBank/DDBJ whole genome shotgun (WGS) entry which is preliminary data.</text>
</comment>
<dbReference type="PRINTS" id="PR00455">
    <property type="entry name" value="HTHTETR"/>
</dbReference>
<dbReference type="InterPro" id="IPR009057">
    <property type="entry name" value="Homeodomain-like_sf"/>
</dbReference>
<dbReference type="Gene3D" id="1.10.357.10">
    <property type="entry name" value="Tetracycline Repressor, domain 2"/>
    <property type="match status" value="1"/>
</dbReference>
<keyword evidence="3" id="KW-0804">Transcription</keyword>
<accession>A0ABW1VKY1</accession>
<sequence>MPAAQRREQILAEASKVFGERGYAGATTDQVAQAAGISQPYVVRLFGTKEKLFLEVIERAQNKLAARFRGVIAETSADDGQAGLARRLGFAYVDLIEDRGILLALMQAFITGHDPAIGPRARAGFLATYHILRDEAGFSPDEVREFLAAGMLFNTLLALRLPDVFDDDEAARELMECTFSTKLDLVLGVSGSP</sequence>
<evidence type="ECO:0000313" key="7">
    <source>
        <dbReference type="Proteomes" id="UP001596306"/>
    </source>
</evidence>
<gene>
    <name evidence="6" type="ORF">ACFQB0_14610</name>
</gene>
<evidence type="ECO:0000256" key="2">
    <source>
        <dbReference type="ARBA" id="ARBA00023125"/>
    </source>
</evidence>
<evidence type="ECO:0000256" key="1">
    <source>
        <dbReference type="ARBA" id="ARBA00023015"/>
    </source>
</evidence>
<protein>
    <submittedName>
        <fullName evidence="6">TetR/AcrR family transcriptional regulator</fullName>
    </submittedName>
</protein>
<feature type="DNA-binding region" description="H-T-H motif" evidence="4">
    <location>
        <begin position="27"/>
        <end position="46"/>
    </location>
</feature>
<evidence type="ECO:0000256" key="3">
    <source>
        <dbReference type="ARBA" id="ARBA00023163"/>
    </source>
</evidence>
<dbReference type="PANTHER" id="PTHR47506">
    <property type="entry name" value="TRANSCRIPTIONAL REGULATORY PROTEIN"/>
    <property type="match status" value="1"/>
</dbReference>
<keyword evidence="7" id="KW-1185">Reference proteome</keyword>
<evidence type="ECO:0000313" key="6">
    <source>
        <dbReference type="EMBL" id="MFC6357340.1"/>
    </source>
</evidence>
<dbReference type="Proteomes" id="UP001596306">
    <property type="component" value="Unassembled WGS sequence"/>
</dbReference>
<name>A0ABW1VKY1_9MICO</name>
<keyword evidence="2 4" id="KW-0238">DNA-binding</keyword>
<feature type="domain" description="HTH tetR-type" evidence="5">
    <location>
        <begin position="4"/>
        <end position="64"/>
    </location>
</feature>
<dbReference type="PROSITE" id="PS50977">
    <property type="entry name" value="HTH_TETR_2"/>
    <property type="match status" value="1"/>
</dbReference>
<evidence type="ECO:0000256" key="4">
    <source>
        <dbReference type="PROSITE-ProRule" id="PRU00335"/>
    </source>
</evidence>
<evidence type="ECO:0000259" key="5">
    <source>
        <dbReference type="PROSITE" id="PS50977"/>
    </source>
</evidence>
<dbReference type="PANTHER" id="PTHR47506:SF1">
    <property type="entry name" value="HTH-TYPE TRANSCRIPTIONAL REGULATOR YJDC"/>
    <property type="match status" value="1"/>
</dbReference>